<dbReference type="Pfam" id="PF21853">
    <property type="entry name" value="DUF6912"/>
    <property type="match status" value="1"/>
</dbReference>
<organism evidence="1">
    <name type="scientific">freshwater metagenome</name>
    <dbReference type="NCBI Taxonomy" id="449393"/>
    <lineage>
        <taxon>unclassified sequences</taxon>
        <taxon>metagenomes</taxon>
        <taxon>ecological metagenomes</taxon>
    </lineage>
</organism>
<gene>
    <name evidence="1" type="ORF">UFOPK2579_00130</name>
</gene>
<evidence type="ECO:0000313" key="1">
    <source>
        <dbReference type="EMBL" id="CAB4686183.1"/>
    </source>
</evidence>
<accession>A0A6J6NP61</accession>
<protein>
    <submittedName>
        <fullName evidence="1">Unannotated protein</fullName>
    </submittedName>
</protein>
<sequence length="109" mass="11304">MSVRAYVPATYELLATYDADGSVPTTGAVTALDESEEAEYSALIDAAVASADLGGSDGRRVVVVVEVDTVGPAATMRQVVAVHVDTEPGAEPDDDLGWYAAQEIPHLLA</sequence>
<dbReference type="AlphaFoldDB" id="A0A6J6NP61"/>
<name>A0A6J6NP61_9ZZZZ</name>
<proteinExistence type="predicted"/>
<reference evidence="1" key="1">
    <citation type="submission" date="2020-05" db="EMBL/GenBank/DDBJ databases">
        <authorList>
            <person name="Chiriac C."/>
            <person name="Salcher M."/>
            <person name="Ghai R."/>
            <person name="Kavagutti S V."/>
        </authorList>
    </citation>
    <scope>NUCLEOTIDE SEQUENCE</scope>
</reference>
<dbReference type="EMBL" id="CAEZXR010000007">
    <property type="protein sequence ID" value="CAB4686183.1"/>
    <property type="molecule type" value="Genomic_DNA"/>
</dbReference>
<dbReference type="InterPro" id="IPR054206">
    <property type="entry name" value="DUF6912"/>
</dbReference>